<name>A0A178BV80_9EURO</name>
<feature type="transmembrane region" description="Helical" evidence="2">
    <location>
        <begin position="50"/>
        <end position="69"/>
    </location>
</feature>
<gene>
    <name evidence="3" type="ORF">AYO20_11427</name>
</gene>
<comment type="caution">
    <text evidence="3">The sequence shown here is derived from an EMBL/GenBank/DDBJ whole genome shotgun (WGS) entry which is preliminary data.</text>
</comment>
<keyword evidence="2" id="KW-0812">Transmembrane</keyword>
<protein>
    <submittedName>
        <fullName evidence="3">Uncharacterized protein</fullName>
    </submittedName>
</protein>
<evidence type="ECO:0000256" key="1">
    <source>
        <dbReference type="SAM" id="MobiDB-lite"/>
    </source>
</evidence>
<feature type="region of interest" description="Disordered" evidence="1">
    <location>
        <begin position="527"/>
        <end position="597"/>
    </location>
</feature>
<feature type="transmembrane region" description="Helical" evidence="2">
    <location>
        <begin position="121"/>
        <end position="138"/>
    </location>
</feature>
<dbReference type="OrthoDB" id="4834801at2759"/>
<evidence type="ECO:0000256" key="2">
    <source>
        <dbReference type="SAM" id="Phobius"/>
    </source>
</evidence>
<organism evidence="3 4">
    <name type="scientific">Fonsecaea nubica</name>
    <dbReference type="NCBI Taxonomy" id="856822"/>
    <lineage>
        <taxon>Eukaryota</taxon>
        <taxon>Fungi</taxon>
        <taxon>Dikarya</taxon>
        <taxon>Ascomycota</taxon>
        <taxon>Pezizomycotina</taxon>
        <taxon>Eurotiomycetes</taxon>
        <taxon>Chaetothyriomycetidae</taxon>
        <taxon>Chaetothyriales</taxon>
        <taxon>Herpotrichiellaceae</taxon>
        <taxon>Fonsecaea</taxon>
    </lineage>
</organism>
<evidence type="ECO:0000313" key="4">
    <source>
        <dbReference type="Proteomes" id="UP000185904"/>
    </source>
</evidence>
<dbReference type="Proteomes" id="UP000185904">
    <property type="component" value="Unassembled WGS sequence"/>
</dbReference>
<feature type="transmembrane region" description="Helical" evidence="2">
    <location>
        <begin position="180"/>
        <end position="201"/>
    </location>
</feature>
<feature type="transmembrane region" description="Helical" evidence="2">
    <location>
        <begin position="344"/>
        <end position="367"/>
    </location>
</feature>
<feature type="transmembrane region" description="Helical" evidence="2">
    <location>
        <begin position="302"/>
        <end position="324"/>
    </location>
</feature>
<feature type="transmembrane region" description="Helical" evidence="2">
    <location>
        <begin position="9"/>
        <end position="30"/>
    </location>
</feature>
<accession>A0A178BV80</accession>
<feature type="transmembrane region" description="Helical" evidence="2">
    <location>
        <begin position="90"/>
        <end position="109"/>
    </location>
</feature>
<sequence length="597" mass="64579">MIPAAGTRLAIVTVLLALQTLILVLELLIFNSTVKARRWYTPIRQWFGPIGIALLAVVLVPVTFAHPTASIEKAGTQCSIDVDADIAGEGVRIAAFAQVCVLILVSLLGSFHPKATGSKEVGAGLALTSVSLAIALMVRMRRGTLTPVDAAVSAMILDGQSMAQSIQLAAKETLTSRWQVGIAVSAQFIGLGTISAIVAGLNDRSYASNNCSCLTVFWWGWLGNCQPTQSPLEPVVFWTYIACRFVCVIQMSMHAILNTVSFDRAEKDTRDTGDVRKKLGGTLLNITYPHFTKRGSARYGEYPATVTFMYVFYGVLALTSLITAETTIRDHQLHPSSGIDSTGQVIALVIAAITVLRAGWLFVFMFWHDDSGMRGLTNPFKLQQSRFSSAPVYIHTSDYTRSPGSIPLGSLLMDPFDLNSKYDNHIPVSPEDQNTIGTPNWSVGKHHGRRRDCQFASSVYSAFSNQSETAQAELMEVSTFIPSADYLSQCAAQPEIRNDFGAGTMSVTVYVVVGLMIATGLKVSKTKSKGTSVEMSAPGSASAGFSRQHDEESNHSPEGTVIYAYSVQEVTLRGDRNANPNEPDEPDKVGQSGRTKV</sequence>
<keyword evidence="4" id="KW-1185">Reference proteome</keyword>
<dbReference type="EMBL" id="LVCJ01000154">
    <property type="protein sequence ID" value="OAL21074.1"/>
    <property type="molecule type" value="Genomic_DNA"/>
</dbReference>
<dbReference type="GeneID" id="34594808"/>
<reference evidence="3 4" key="1">
    <citation type="submission" date="2016-03" db="EMBL/GenBank/DDBJ databases">
        <title>The draft genome sequence of Fonsecaea nubica causative agent of cutaneous subcutaneous infection in human host.</title>
        <authorList>
            <person name="Costa F."/>
            <person name="Sybren D.H."/>
            <person name="Raittz R.T."/>
            <person name="Weiss V.A."/>
            <person name="Leao A.C."/>
            <person name="Gomes R."/>
            <person name="De Souza E.M."/>
            <person name="Pedrosa F.O."/>
            <person name="Steffens M.B."/>
            <person name="Bombassaro A."/>
            <person name="Tadra-Sfeir M.Z."/>
            <person name="Moreno L.F."/>
            <person name="Najafzadeh M.J."/>
            <person name="Felipe M.S."/>
            <person name="Teixeira M."/>
            <person name="Sun J."/>
            <person name="Xi L."/>
            <person name="Castro M.A."/>
            <person name="Vicente V.A."/>
        </authorList>
    </citation>
    <scope>NUCLEOTIDE SEQUENCE [LARGE SCALE GENOMIC DNA]</scope>
    <source>
        <strain evidence="3 4">CBS 269.64</strain>
    </source>
</reference>
<keyword evidence="2" id="KW-0472">Membrane</keyword>
<dbReference type="AlphaFoldDB" id="A0A178BV80"/>
<evidence type="ECO:0000313" key="3">
    <source>
        <dbReference type="EMBL" id="OAL21074.1"/>
    </source>
</evidence>
<keyword evidence="2" id="KW-1133">Transmembrane helix</keyword>
<dbReference type="RefSeq" id="XP_022494342.1">
    <property type="nucleotide sequence ID" value="XM_022649676.1"/>
</dbReference>
<proteinExistence type="predicted"/>